<feature type="transmembrane region" description="Helical" evidence="7">
    <location>
        <begin position="639"/>
        <end position="661"/>
    </location>
</feature>
<keyword evidence="5 7" id="KW-0472">Membrane</keyword>
<dbReference type="InterPro" id="IPR050545">
    <property type="entry name" value="Mycobact_MmpL"/>
</dbReference>
<dbReference type="EMBL" id="SOCP01000025">
    <property type="protein sequence ID" value="TDV39824.1"/>
    <property type="molecule type" value="Genomic_DNA"/>
</dbReference>
<keyword evidence="10" id="KW-1185">Reference proteome</keyword>
<evidence type="ECO:0000313" key="9">
    <source>
        <dbReference type="EMBL" id="TDV39824.1"/>
    </source>
</evidence>
<dbReference type="PANTHER" id="PTHR33406">
    <property type="entry name" value="MEMBRANE PROTEIN MJ1562-RELATED"/>
    <property type="match status" value="1"/>
</dbReference>
<sequence length="735" mass="77812">MRRQPVTVRVARWSATHPWRAIGLWVVFVAVCFAAGGWAGTRTATDSDLAIGEAGRATTIVADGNFDEHVRENVLITARSGRLDQAEAQAAAADAARRMGALEEEVLEVGKPVPSLKGDALLVPVTMAGDEEQAGENVQKVLDTTAAVQRDHPEVRVEQVGGRSIGKGINDQVSKDLSKAEFISLPVTLIIMLIAFGAIIAAGVPVLLAMSAVGAAFGLSALASHLVPAVESVNSVILLMGMAVGVDYSLFYLKREREERQNGASHTRAVEIAAATSGHSVVVSGGAVIVSMAGLYLANDAVFASLATGSVIVVAVAVLGSLTVLPALLAKLGKRVDRPRVPVLWRLTNRTGPPRVWPKLLRPALRYPLVTFLLSVLALGALALPALDMKLKSSDAADLPRSIPVVQAYDRLAAAYPSEGTTHVIAVRAQPSQAGDVRAELTELSNRTQDDPLFAKVTAPVIKVSNDQRITTLQLPTPHAPGTEDAERSLTELRGTLVPATIGTVRGAEYAVGGDIAGSADYSQNLADRMPIVIGFVLLLTFLIMAVTFRSLVVAATAMLLNSLSAAAAFGTLALVFQHTWAEGILDFHSNGSLVAWIPLFLFAVLFGLSMDYHVFVVSRVREAVRGGMPTREAVAHGISRSAGVVTSAALLMVSVFAIFATLSMTEMKQMGVGLAVAVFIDAMVIRVLVLPSAMALLGKANWWPGRIIRDKESSRPSFDDHPTEHLPAVVMPGR</sequence>
<dbReference type="OrthoDB" id="7051771at2"/>
<feature type="compositionally biased region" description="Basic and acidic residues" evidence="6">
    <location>
        <begin position="714"/>
        <end position="725"/>
    </location>
</feature>
<feature type="transmembrane region" description="Helical" evidence="7">
    <location>
        <begin position="532"/>
        <end position="553"/>
    </location>
</feature>
<feature type="transmembrane region" description="Helical" evidence="7">
    <location>
        <begin position="233"/>
        <end position="253"/>
    </location>
</feature>
<dbReference type="Gene3D" id="1.20.1640.10">
    <property type="entry name" value="Multidrug efflux transporter AcrB transmembrane domain"/>
    <property type="match status" value="2"/>
</dbReference>
<evidence type="ECO:0000256" key="5">
    <source>
        <dbReference type="ARBA" id="ARBA00023136"/>
    </source>
</evidence>
<feature type="region of interest" description="Disordered" evidence="6">
    <location>
        <begin position="714"/>
        <end position="735"/>
    </location>
</feature>
<feature type="transmembrane region" description="Helical" evidence="7">
    <location>
        <begin position="207"/>
        <end position="227"/>
    </location>
</feature>
<organism evidence="9 10">
    <name type="scientific">Actinophytocola oryzae</name>
    <dbReference type="NCBI Taxonomy" id="502181"/>
    <lineage>
        <taxon>Bacteria</taxon>
        <taxon>Bacillati</taxon>
        <taxon>Actinomycetota</taxon>
        <taxon>Actinomycetes</taxon>
        <taxon>Pseudonocardiales</taxon>
        <taxon>Pseudonocardiaceae</taxon>
    </lineage>
</organism>
<feature type="domain" description="Membrane transport protein MMPL" evidence="8">
    <location>
        <begin position="78"/>
        <end position="368"/>
    </location>
</feature>
<evidence type="ECO:0000256" key="2">
    <source>
        <dbReference type="ARBA" id="ARBA00022475"/>
    </source>
</evidence>
<keyword evidence="3 7" id="KW-0812">Transmembrane</keyword>
<feature type="transmembrane region" description="Helical" evidence="7">
    <location>
        <begin position="560"/>
        <end position="582"/>
    </location>
</feature>
<proteinExistence type="predicted"/>
<gene>
    <name evidence="9" type="ORF">CLV71_125136</name>
</gene>
<feature type="transmembrane region" description="Helical" evidence="7">
    <location>
        <begin position="21"/>
        <end position="39"/>
    </location>
</feature>
<evidence type="ECO:0000256" key="4">
    <source>
        <dbReference type="ARBA" id="ARBA00022989"/>
    </source>
</evidence>
<comment type="caution">
    <text evidence="9">The sequence shown here is derived from an EMBL/GenBank/DDBJ whole genome shotgun (WGS) entry which is preliminary data.</text>
</comment>
<feature type="transmembrane region" description="Helical" evidence="7">
    <location>
        <begin position="274"/>
        <end position="297"/>
    </location>
</feature>
<evidence type="ECO:0000256" key="3">
    <source>
        <dbReference type="ARBA" id="ARBA00022692"/>
    </source>
</evidence>
<evidence type="ECO:0000259" key="8">
    <source>
        <dbReference type="Pfam" id="PF03176"/>
    </source>
</evidence>
<keyword evidence="2" id="KW-1003">Cell membrane</keyword>
<feature type="transmembrane region" description="Helical" evidence="7">
    <location>
        <begin position="673"/>
        <end position="698"/>
    </location>
</feature>
<dbReference type="InterPro" id="IPR004869">
    <property type="entry name" value="MMPL_dom"/>
</dbReference>
<evidence type="ECO:0000256" key="1">
    <source>
        <dbReference type="ARBA" id="ARBA00004651"/>
    </source>
</evidence>
<feature type="transmembrane region" description="Helical" evidence="7">
    <location>
        <begin position="364"/>
        <end position="384"/>
    </location>
</feature>
<feature type="transmembrane region" description="Helical" evidence="7">
    <location>
        <begin position="303"/>
        <end position="330"/>
    </location>
</feature>
<dbReference type="AlphaFoldDB" id="A0A4R7UUX8"/>
<dbReference type="Pfam" id="PF03176">
    <property type="entry name" value="MMPL"/>
    <property type="match status" value="2"/>
</dbReference>
<feature type="domain" description="Membrane transport protein MMPL" evidence="8">
    <location>
        <begin position="399"/>
        <end position="706"/>
    </location>
</feature>
<keyword evidence="4 7" id="KW-1133">Transmembrane helix</keyword>
<protein>
    <submittedName>
        <fullName evidence="9">RND superfamily putative drug exporter</fullName>
    </submittedName>
</protein>
<dbReference type="GO" id="GO:0005886">
    <property type="term" value="C:plasma membrane"/>
    <property type="evidence" value="ECO:0007669"/>
    <property type="project" value="UniProtKB-SubCell"/>
</dbReference>
<feature type="transmembrane region" description="Helical" evidence="7">
    <location>
        <begin position="182"/>
        <end position="200"/>
    </location>
</feature>
<feature type="transmembrane region" description="Helical" evidence="7">
    <location>
        <begin position="594"/>
        <end position="618"/>
    </location>
</feature>
<dbReference type="Proteomes" id="UP000294927">
    <property type="component" value="Unassembled WGS sequence"/>
</dbReference>
<reference evidence="9 10" key="1">
    <citation type="submission" date="2019-03" db="EMBL/GenBank/DDBJ databases">
        <title>Genomic Encyclopedia of Archaeal and Bacterial Type Strains, Phase II (KMG-II): from individual species to whole genera.</title>
        <authorList>
            <person name="Goeker M."/>
        </authorList>
    </citation>
    <scope>NUCLEOTIDE SEQUENCE [LARGE SCALE GENOMIC DNA]</scope>
    <source>
        <strain evidence="9 10">DSM 45499</strain>
    </source>
</reference>
<evidence type="ECO:0000313" key="10">
    <source>
        <dbReference type="Proteomes" id="UP000294927"/>
    </source>
</evidence>
<evidence type="ECO:0000256" key="7">
    <source>
        <dbReference type="SAM" id="Phobius"/>
    </source>
</evidence>
<evidence type="ECO:0000256" key="6">
    <source>
        <dbReference type="SAM" id="MobiDB-lite"/>
    </source>
</evidence>
<dbReference type="SUPFAM" id="SSF82866">
    <property type="entry name" value="Multidrug efflux transporter AcrB transmembrane domain"/>
    <property type="match status" value="2"/>
</dbReference>
<dbReference type="PANTHER" id="PTHR33406:SF13">
    <property type="entry name" value="MEMBRANE PROTEIN YDFJ"/>
    <property type="match status" value="1"/>
</dbReference>
<accession>A0A4R7UUX8</accession>
<name>A0A4R7UUX8_9PSEU</name>
<comment type="subcellular location">
    <subcellularLocation>
        <location evidence="1">Cell membrane</location>
        <topology evidence="1">Multi-pass membrane protein</topology>
    </subcellularLocation>
</comment>